<dbReference type="PANTHER" id="PTHR34216">
    <property type="match status" value="1"/>
</dbReference>
<dbReference type="AlphaFoldDB" id="A0A0P8ABJ6"/>
<evidence type="ECO:0000313" key="4">
    <source>
        <dbReference type="EMBL" id="KPQ44006.1"/>
    </source>
</evidence>
<dbReference type="SUPFAM" id="SSF88713">
    <property type="entry name" value="Glycoside hydrolase/deacetylase"/>
    <property type="match status" value="1"/>
</dbReference>
<protein>
    <submittedName>
        <fullName evidence="4">Polysaccharide deacetylase</fullName>
    </submittedName>
</protein>
<dbReference type="PROSITE" id="PS51677">
    <property type="entry name" value="NODB"/>
    <property type="match status" value="1"/>
</dbReference>
<name>A0A0P8ABJ6_9EURY</name>
<dbReference type="PANTHER" id="PTHR34216:SF3">
    <property type="entry name" value="POLY-BETA-1,6-N-ACETYL-D-GLUCOSAMINE N-DEACETYLASE"/>
    <property type="match status" value="1"/>
</dbReference>
<accession>A0A0P8ABJ6</accession>
<dbReference type="Gene3D" id="3.20.20.370">
    <property type="entry name" value="Glycoside hydrolase/deacetylase"/>
    <property type="match status" value="1"/>
</dbReference>
<evidence type="ECO:0000313" key="5">
    <source>
        <dbReference type="Proteomes" id="UP000050360"/>
    </source>
</evidence>
<keyword evidence="2" id="KW-0732">Signal</keyword>
<dbReference type="CDD" id="cd10970">
    <property type="entry name" value="CE4_DAC_u1_6s"/>
    <property type="match status" value="1"/>
</dbReference>
<dbReference type="GO" id="GO:0005975">
    <property type="term" value="P:carbohydrate metabolic process"/>
    <property type="evidence" value="ECO:0007669"/>
    <property type="project" value="InterPro"/>
</dbReference>
<dbReference type="GO" id="GO:0016810">
    <property type="term" value="F:hydrolase activity, acting on carbon-nitrogen (but not peptide) bonds"/>
    <property type="evidence" value="ECO:0007669"/>
    <property type="project" value="InterPro"/>
</dbReference>
<evidence type="ECO:0000259" key="3">
    <source>
        <dbReference type="PROSITE" id="PS51677"/>
    </source>
</evidence>
<evidence type="ECO:0000256" key="1">
    <source>
        <dbReference type="ARBA" id="ARBA00004613"/>
    </source>
</evidence>
<dbReference type="Proteomes" id="UP000050360">
    <property type="component" value="Unassembled WGS sequence"/>
</dbReference>
<dbReference type="InterPro" id="IPR011330">
    <property type="entry name" value="Glyco_hydro/deAcase_b/a-brl"/>
</dbReference>
<proteinExistence type="predicted"/>
<feature type="domain" description="NodB homology" evidence="3">
    <location>
        <begin position="26"/>
        <end position="243"/>
    </location>
</feature>
<dbReference type="InterPro" id="IPR002509">
    <property type="entry name" value="NODB_dom"/>
</dbReference>
<gene>
    <name evidence="4" type="ORF">MPEBLZ_01407</name>
</gene>
<dbReference type="GO" id="GO:0005576">
    <property type="term" value="C:extracellular region"/>
    <property type="evidence" value="ECO:0007669"/>
    <property type="project" value="UniProtKB-SubCell"/>
</dbReference>
<comment type="subcellular location">
    <subcellularLocation>
        <location evidence="1">Secreted</location>
    </subcellularLocation>
</comment>
<dbReference type="InterPro" id="IPR051398">
    <property type="entry name" value="Polysacch_Deacetylase"/>
</dbReference>
<evidence type="ECO:0000256" key="2">
    <source>
        <dbReference type="ARBA" id="ARBA00022729"/>
    </source>
</evidence>
<sequence>MSKTKILIGITICLMFLTMVGAAERPTVIITFDDGWLSVYNKAYPIMQANNQKGVDFVIIDPILGGWSDFTQRSQLNTLYAAGWDISSHTYSHIALTTANNTTLNYELAASKDWLNANGYPGGAMLLAYPYGDYNSNVIAALKANGYVAARTIEASTNNMHYNLSSPDIFSLKSYEVIGGQDNDTTIINQIDNTIASNGLLILAFHKIVDTLSANATNAETEFTTSDFQKVSNYLKSRNVDVRTLSDYFGVVPIITNSPVAGIPAAPKNTRSDYTIERVYYIPAETQPIEVATPKSAETPDLNIQISSGGWVAVNNQENITKEPEKSIFEKIVEFLRRFYA</sequence>
<comment type="caution">
    <text evidence="4">The sequence shown here is derived from an EMBL/GenBank/DDBJ whole genome shotgun (WGS) entry which is preliminary data.</text>
</comment>
<reference evidence="4 5" key="1">
    <citation type="submission" date="2015-09" db="EMBL/GenBank/DDBJ databases">
        <title>A metagenomics-based metabolic model of nitrate-dependent anaerobic oxidation of methane by Methanoperedens-like archaea.</title>
        <authorList>
            <person name="Arshad A."/>
            <person name="Speth D.R."/>
            <person name="De Graaf R.M."/>
            <person name="Op Den Camp H.J."/>
            <person name="Jetten M.S."/>
            <person name="Welte C.U."/>
        </authorList>
    </citation>
    <scope>NUCLEOTIDE SEQUENCE [LARGE SCALE GENOMIC DNA]</scope>
</reference>
<dbReference type="Pfam" id="PF01522">
    <property type="entry name" value="Polysacc_deac_1"/>
    <property type="match status" value="1"/>
</dbReference>
<organism evidence="4 5">
    <name type="scientific">Candidatus Methanoperedens nitratireducens</name>
    <dbReference type="NCBI Taxonomy" id="1392998"/>
    <lineage>
        <taxon>Archaea</taxon>
        <taxon>Methanobacteriati</taxon>
        <taxon>Methanobacteriota</taxon>
        <taxon>Stenosarchaea group</taxon>
        <taxon>Methanomicrobia</taxon>
        <taxon>Methanosarcinales</taxon>
        <taxon>ANME-2 cluster</taxon>
        <taxon>Candidatus Methanoperedentaceae</taxon>
        <taxon>Candidatus Methanoperedens</taxon>
    </lineage>
</organism>
<dbReference type="EMBL" id="LKCM01000117">
    <property type="protein sequence ID" value="KPQ44006.1"/>
    <property type="molecule type" value="Genomic_DNA"/>
</dbReference>